<feature type="transmembrane region" description="Helical" evidence="1">
    <location>
        <begin position="45"/>
        <end position="63"/>
    </location>
</feature>
<gene>
    <name evidence="2" type="ORF">ENS64_05170</name>
</gene>
<reference evidence="2" key="1">
    <citation type="journal article" date="2020" name="mSystems">
        <title>Genome- and Community-Level Interaction Insights into Carbon Utilization and Element Cycling Functions of Hydrothermarchaeota in Hydrothermal Sediment.</title>
        <authorList>
            <person name="Zhou Z."/>
            <person name="Liu Y."/>
            <person name="Xu W."/>
            <person name="Pan J."/>
            <person name="Luo Z.H."/>
            <person name="Li M."/>
        </authorList>
    </citation>
    <scope>NUCLEOTIDE SEQUENCE [LARGE SCALE GENOMIC DNA]</scope>
    <source>
        <strain evidence="2">SpSt-508</strain>
    </source>
</reference>
<name>A0A7C4QMJ8_9PLAN</name>
<accession>A0A7C4QMJ8</accession>
<organism evidence="2">
    <name type="scientific">Schlesneria paludicola</name>
    <dbReference type="NCBI Taxonomy" id="360056"/>
    <lineage>
        <taxon>Bacteria</taxon>
        <taxon>Pseudomonadati</taxon>
        <taxon>Planctomycetota</taxon>
        <taxon>Planctomycetia</taxon>
        <taxon>Planctomycetales</taxon>
        <taxon>Planctomycetaceae</taxon>
        <taxon>Schlesneria</taxon>
    </lineage>
</organism>
<sequence>MSGKRIAGIVCLVFAALFLISGVSSMTRAEGPALGDPSGLGVSRAVGRFLPSLIIAIVGLWLLKKPVSRDAAKPGATSDPAD</sequence>
<comment type="caution">
    <text evidence="2">The sequence shown here is derived from an EMBL/GenBank/DDBJ whole genome shotgun (WGS) entry which is preliminary data.</text>
</comment>
<evidence type="ECO:0000313" key="2">
    <source>
        <dbReference type="EMBL" id="HGT38640.1"/>
    </source>
</evidence>
<keyword evidence="1" id="KW-0472">Membrane</keyword>
<protein>
    <submittedName>
        <fullName evidence="2">Uncharacterized protein</fullName>
    </submittedName>
</protein>
<keyword evidence="1" id="KW-0812">Transmembrane</keyword>
<keyword evidence="1" id="KW-1133">Transmembrane helix</keyword>
<proteinExistence type="predicted"/>
<dbReference type="AlphaFoldDB" id="A0A7C4QMJ8"/>
<evidence type="ECO:0000256" key="1">
    <source>
        <dbReference type="SAM" id="Phobius"/>
    </source>
</evidence>
<dbReference type="EMBL" id="DSVQ01000011">
    <property type="protein sequence ID" value="HGT38640.1"/>
    <property type="molecule type" value="Genomic_DNA"/>
</dbReference>